<feature type="region of interest" description="Disordered" evidence="1">
    <location>
        <begin position="1"/>
        <end position="99"/>
    </location>
</feature>
<feature type="compositionally biased region" description="Polar residues" evidence="1">
    <location>
        <begin position="130"/>
        <end position="143"/>
    </location>
</feature>
<organism evidence="3 4">
    <name type="scientific">Apiospora arundinis</name>
    <dbReference type="NCBI Taxonomy" id="335852"/>
    <lineage>
        <taxon>Eukaryota</taxon>
        <taxon>Fungi</taxon>
        <taxon>Dikarya</taxon>
        <taxon>Ascomycota</taxon>
        <taxon>Pezizomycotina</taxon>
        <taxon>Sordariomycetes</taxon>
        <taxon>Xylariomycetidae</taxon>
        <taxon>Amphisphaeriales</taxon>
        <taxon>Apiosporaceae</taxon>
        <taxon>Apiospora</taxon>
    </lineage>
</organism>
<keyword evidence="2" id="KW-0472">Membrane</keyword>
<keyword evidence="2" id="KW-1133">Transmembrane helix</keyword>
<reference evidence="3 4" key="1">
    <citation type="journal article" date="2024" name="IMA Fungus">
        <title>Apiospora arundinis, a panoply of carbohydrate-active enzymes and secondary metabolites.</title>
        <authorList>
            <person name="Sorensen T."/>
            <person name="Petersen C."/>
            <person name="Muurmann A.T."/>
            <person name="Christiansen J.V."/>
            <person name="Brundto M.L."/>
            <person name="Overgaard C.K."/>
            <person name="Boysen A.T."/>
            <person name="Wollenberg R.D."/>
            <person name="Larsen T.O."/>
            <person name="Sorensen J.L."/>
            <person name="Nielsen K.L."/>
            <person name="Sondergaard T.E."/>
        </authorList>
    </citation>
    <scope>NUCLEOTIDE SEQUENCE [LARGE SCALE GENOMIC DNA]</scope>
    <source>
        <strain evidence="3 4">AAU 773</strain>
    </source>
</reference>
<feature type="transmembrane region" description="Helical" evidence="2">
    <location>
        <begin position="517"/>
        <end position="535"/>
    </location>
</feature>
<evidence type="ECO:0000313" key="4">
    <source>
        <dbReference type="Proteomes" id="UP001390339"/>
    </source>
</evidence>
<evidence type="ECO:0000256" key="1">
    <source>
        <dbReference type="SAM" id="MobiDB-lite"/>
    </source>
</evidence>
<name>A0ABR2HLK6_9PEZI</name>
<proteinExistence type="predicted"/>
<keyword evidence="4" id="KW-1185">Reference proteome</keyword>
<dbReference type="Proteomes" id="UP001390339">
    <property type="component" value="Unassembled WGS sequence"/>
</dbReference>
<comment type="caution">
    <text evidence="3">The sequence shown here is derived from an EMBL/GenBank/DDBJ whole genome shotgun (WGS) entry which is preliminary data.</text>
</comment>
<feature type="compositionally biased region" description="Low complexity" evidence="1">
    <location>
        <begin position="7"/>
        <end position="19"/>
    </location>
</feature>
<dbReference type="EMBL" id="JAPCWZ010000010">
    <property type="protein sequence ID" value="KAK8848624.1"/>
    <property type="molecule type" value="Genomic_DNA"/>
</dbReference>
<feature type="transmembrane region" description="Helical" evidence="2">
    <location>
        <begin position="555"/>
        <end position="576"/>
    </location>
</feature>
<evidence type="ECO:0000313" key="3">
    <source>
        <dbReference type="EMBL" id="KAK8848624.1"/>
    </source>
</evidence>
<evidence type="ECO:0000256" key="2">
    <source>
        <dbReference type="SAM" id="Phobius"/>
    </source>
</evidence>
<feature type="region of interest" description="Disordered" evidence="1">
    <location>
        <begin position="126"/>
        <end position="173"/>
    </location>
</feature>
<protein>
    <submittedName>
        <fullName evidence="3">CorA-like mg2+ transporter protein domain-containing protein</fullName>
    </submittedName>
</protein>
<accession>A0ABR2HLK6</accession>
<gene>
    <name evidence="3" type="ORF">PGQ11_015104</name>
</gene>
<keyword evidence="2" id="KW-0812">Transmembrane</keyword>
<sequence length="608" mass="67503">MAENNKATAPTTAPTTATPERTEYPPQPEVLSSNDTQVPGTTQKNEVKQPESAQRLVPNLRIQEPDLSAAKREPLKQDGQLIKAPKPLPGEGSASPTSVKAIPATQSSIYDVGQQTAVSNERLVTEEHQSLSINSSRGQQSVRDGTGSSAASQAGSLSESTAGSPPEPDFRGYNILHLTNAEDQQMHQVQESTMHTLLDHLANSDPSPGLEIFFLPPIYTETSNTMILENNDALCLRLSVGLNVDPLFFTKKSWNANGFFQCQHGESGNHSSASRFLVKMLPAADVESTVAIPNYQWAYLSFCTLWREVGDGKASCVLVCFDDWHQHGIMSKIVDAFNRYPLQHIYESSSAMNDALLRGLTDVYDNALWRFRVPVRDIERRRMNFAELVEETLEVSLSNGNDILARYINMHELSRHVIHINETLQVAANTTHAMVVHARSLITAASPLHHTRSDNVVSGLRHSHDFLLNLGLRSKAFTDRINNEIALAYNIVSTHQLQNTKRIQEQSRDEGKDMTRIVTFLSLLFVPITVAQGFWSMRFIVLDEPSSQVSVTHDAWKFGATAGGLVGLSVLSWMAVHYGGWRPSIRSWLQFVRLFLQRLKGSGSDLPR</sequence>
<feature type="compositionally biased region" description="Polar residues" evidence="1">
    <location>
        <begin position="30"/>
        <end position="44"/>
    </location>
</feature>
<feature type="compositionally biased region" description="Low complexity" evidence="1">
    <location>
        <begin position="145"/>
        <end position="160"/>
    </location>
</feature>